<organism evidence="2 3">
    <name type="scientific">Actinokineospora diospyrosa</name>
    <dbReference type="NCBI Taxonomy" id="103728"/>
    <lineage>
        <taxon>Bacteria</taxon>
        <taxon>Bacillati</taxon>
        <taxon>Actinomycetota</taxon>
        <taxon>Actinomycetes</taxon>
        <taxon>Pseudonocardiales</taxon>
        <taxon>Pseudonocardiaceae</taxon>
        <taxon>Actinokineospora</taxon>
    </lineage>
</organism>
<dbReference type="InterPro" id="IPR041664">
    <property type="entry name" value="AAA_16"/>
</dbReference>
<dbReference type="InterPro" id="IPR003593">
    <property type="entry name" value="AAA+_ATPase"/>
</dbReference>
<accession>A0ABT1I5H3</accession>
<reference evidence="2 3" key="1">
    <citation type="submission" date="2022-06" db="EMBL/GenBank/DDBJ databases">
        <title>Genomic Encyclopedia of Archaeal and Bacterial Type Strains, Phase II (KMG-II): from individual species to whole genera.</title>
        <authorList>
            <person name="Goeker M."/>
        </authorList>
    </citation>
    <scope>NUCLEOTIDE SEQUENCE [LARGE SCALE GENOMIC DNA]</scope>
    <source>
        <strain evidence="2 3">DSM 44255</strain>
    </source>
</reference>
<dbReference type="RefSeq" id="WP_253884744.1">
    <property type="nucleotide sequence ID" value="NZ_BAAAVB010000002.1"/>
</dbReference>
<evidence type="ECO:0000313" key="3">
    <source>
        <dbReference type="Proteomes" id="UP001205185"/>
    </source>
</evidence>
<protein>
    <submittedName>
        <fullName evidence="2">AAA ATPase domain-containing protein</fullName>
    </submittedName>
</protein>
<dbReference type="SMART" id="SM00382">
    <property type="entry name" value="AAA"/>
    <property type="match status" value="1"/>
</dbReference>
<dbReference type="Gene3D" id="3.40.50.300">
    <property type="entry name" value="P-loop containing nucleotide triphosphate hydrolases"/>
    <property type="match status" value="1"/>
</dbReference>
<dbReference type="SUPFAM" id="SSF52540">
    <property type="entry name" value="P-loop containing nucleoside triphosphate hydrolases"/>
    <property type="match status" value="1"/>
</dbReference>
<dbReference type="Pfam" id="PF13191">
    <property type="entry name" value="AAA_16"/>
    <property type="match status" value="1"/>
</dbReference>
<dbReference type="Proteomes" id="UP001205185">
    <property type="component" value="Unassembled WGS sequence"/>
</dbReference>
<evidence type="ECO:0000259" key="1">
    <source>
        <dbReference type="SMART" id="SM00382"/>
    </source>
</evidence>
<evidence type="ECO:0000313" key="2">
    <source>
        <dbReference type="EMBL" id="MCP2267832.1"/>
    </source>
</evidence>
<feature type="domain" description="AAA+ ATPase" evidence="1">
    <location>
        <begin position="76"/>
        <end position="228"/>
    </location>
</feature>
<keyword evidence="3" id="KW-1185">Reference proteome</keyword>
<sequence length="290" mass="31583">MTHARWTNPFTTALFTTGPSNPAPPDPSLITVPPPAPPTSAPLPLVRRPELAALLAELDHFAIEFARFTSVFTRDPARLVLVTGPSGCGKSTLVQRCARWLLDTFASVRCVDLSEEPAALTVRERIDVVCGRLAEEVGLARNDPRQVFDELAGKLPDDSLLVVLLPPVELTAELRWYAAAAPPRIVLLTESSHLREADRDAVVLTLGPLLPGDVGRFVEARLAGAPKDVPALSPAAIEWIEQRWAPIGLSAEALRQLLFEAYEDVRHRGAGEVDLDGIMASRLRRLLDQP</sequence>
<dbReference type="EMBL" id="JAMTCO010000001">
    <property type="protein sequence ID" value="MCP2267832.1"/>
    <property type="molecule type" value="Genomic_DNA"/>
</dbReference>
<proteinExistence type="predicted"/>
<name>A0ABT1I5H3_9PSEU</name>
<dbReference type="InterPro" id="IPR027417">
    <property type="entry name" value="P-loop_NTPase"/>
</dbReference>
<comment type="caution">
    <text evidence="2">The sequence shown here is derived from an EMBL/GenBank/DDBJ whole genome shotgun (WGS) entry which is preliminary data.</text>
</comment>
<gene>
    <name evidence="2" type="ORF">LV75_000314</name>
</gene>